<dbReference type="SMART" id="SM00304">
    <property type="entry name" value="HAMP"/>
    <property type="match status" value="1"/>
</dbReference>
<dbReference type="KEGG" id="dru:Desru_3814"/>
<dbReference type="RefSeq" id="WP_013843759.1">
    <property type="nucleotide sequence ID" value="NC_015589.1"/>
</dbReference>
<evidence type="ECO:0000256" key="6">
    <source>
        <dbReference type="ARBA" id="ARBA00022741"/>
    </source>
</evidence>
<dbReference type="Pfam" id="PF00990">
    <property type="entry name" value="GGDEF"/>
    <property type="match status" value="1"/>
</dbReference>
<dbReference type="eggNOG" id="COG5001">
    <property type="taxonomic scope" value="Bacteria"/>
</dbReference>
<evidence type="ECO:0000313" key="20">
    <source>
        <dbReference type="Proteomes" id="UP000009234"/>
    </source>
</evidence>
<dbReference type="Pfam" id="PF00672">
    <property type="entry name" value="HAMP"/>
    <property type="match status" value="1"/>
</dbReference>
<dbReference type="InterPro" id="IPR043128">
    <property type="entry name" value="Rev_trsase/Diguanyl_cyclase"/>
</dbReference>
<reference evidence="20" key="1">
    <citation type="submission" date="2011-05" db="EMBL/GenBank/DDBJ databases">
        <title>Complete sequence of Desulfotomaculum ruminis DSM 2154.</title>
        <authorList>
            <person name="Lucas S."/>
            <person name="Copeland A."/>
            <person name="Lapidus A."/>
            <person name="Cheng J.-F."/>
            <person name="Goodwin L."/>
            <person name="Pitluck S."/>
            <person name="Lu M."/>
            <person name="Detter J.C."/>
            <person name="Han C."/>
            <person name="Tapia R."/>
            <person name="Land M."/>
            <person name="Hauser L."/>
            <person name="Kyrpides N."/>
            <person name="Ivanova N."/>
            <person name="Mikhailova N."/>
            <person name="Pagani I."/>
            <person name="Stams A.J.M."/>
            <person name="Plugge C.M."/>
            <person name="Muyzer G."/>
            <person name="Kuever J."/>
            <person name="Parshina S.N."/>
            <person name="Ivanova A.E."/>
            <person name="Nazina T.N."/>
            <person name="Brambilla E."/>
            <person name="Spring S."/>
            <person name="Klenk H.-P."/>
            <person name="Woyke T."/>
        </authorList>
    </citation>
    <scope>NUCLEOTIDE SEQUENCE [LARGE SCALE GENOMIC DNA]</scope>
    <source>
        <strain evidence="20">ATCC 23193 / DSM 2154 / NCIB 8452 / DL</strain>
    </source>
</reference>
<dbReference type="CDD" id="cd01948">
    <property type="entry name" value="EAL"/>
    <property type="match status" value="1"/>
</dbReference>
<keyword evidence="4" id="KW-0808">Transferase</keyword>
<dbReference type="Pfam" id="PF00563">
    <property type="entry name" value="EAL"/>
    <property type="match status" value="1"/>
</dbReference>
<dbReference type="InterPro" id="IPR000160">
    <property type="entry name" value="GGDEF_dom"/>
</dbReference>
<dbReference type="PROSITE" id="PS50885">
    <property type="entry name" value="HAMP"/>
    <property type="match status" value="1"/>
</dbReference>
<keyword evidence="8" id="KW-0067">ATP-binding</keyword>
<evidence type="ECO:0000256" key="1">
    <source>
        <dbReference type="ARBA" id="ARBA00004651"/>
    </source>
</evidence>
<dbReference type="Gene3D" id="3.30.450.20">
    <property type="entry name" value="PAS domain"/>
    <property type="match status" value="1"/>
</dbReference>
<evidence type="ECO:0000256" key="11">
    <source>
        <dbReference type="ARBA" id="ARBA00023136"/>
    </source>
</evidence>
<reference evidence="19 20" key="2">
    <citation type="journal article" date="2012" name="Stand. Genomic Sci.">
        <title>Complete genome sequence of the sulfate-reducing firmicute Desulfotomaculum ruminis type strain (DL(T)).</title>
        <authorList>
            <person name="Spring S."/>
            <person name="Visser M."/>
            <person name="Lu M."/>
            <person name="Copeland A."/>
            <person name="Lapidus A."/>
            <person name="Lucas S."/>
            <person name="Cheng J.F."/>
            <person name="Han C."/>
            <person name="Tapia R."/>
            <person name="Goodwin L.A."/>
            <person name="Pitluck S."/>
            <person name="Ivanova N."/>
            <person name="Land M."/>
            <person name="Hauser L."/>
            <person name="Larimer F."/>
            <person name="Rohde M."/>
            <person name="Goker M."/>
            <person name="Detter J.C."/>
            <person name="Kyrpides N.C."/>
            <person name="Woyke T."/>
            <person name="Schaap P.J."/>
            <person name="Plugge C.M."/>
            <person name="Muyzer G."/>
            <person name="Kuever J."/>
            <person name="Pereira I.A."/>
            <person name="Parshina S.N."/>
            <person name="Bernier-Latmani R."/>
            <person name="Stams A.J."/>
            <person name="Klenk H.P."/>
        </authorList>
    </citation>
    <scope>NUCLEOTIDE SEQUENCE [LARGE SCALE GENOMIC DNA]</scope>
    <source>
        <strain evidence="20">ATCC 23193 / DSM 2154 / NCIB 8452 / DL</strain>
    </source>
</reference>
<keyword evidence="20" id="KW-1185">Reference proteome</keyword>
<dbReference type="SMART" id="SM00091">
    <property type="entry name" value="PAS"/>
    <property type="match status" value="1"/>
</dbReference>
<evidence type="ECO:0000259" key="15">
    <source>
        <dbReference type="PROSITE" id="PS50113"/>
    </source>
</evidence>
<evidence type="ECO:0000256" key="12">
    <source>
        <dbReference type="SAM" id="MobiDB-lite"/>
    </source>
</evidence>
<keyword evidence="10" id="KW-0902">Two-component regulatory system</keyword>
<gene>
    <name evidence="19" type="ordered locus">Desru_3814</name>
</gene>
<feature type="domain" description="PAC" evidence="15">
    <location>
        <begin position="358"/>
        <end position="411"/>
    </location>
</feature>
<feature type="transmembrane region" description="Helical" evidence="13">
    <location>
        <begin position="20"/>
        <end position="38"/>
    </location>
</feature>
<dbReference type="SMART" id="SM00052">
    <property type="entry name" value="EAL"/>
    <property type="match status" value="1"/>
</dbReference>
<evidence type="ECO:0000256" key="13">
    <source>
        <dbReference type="SAM" id="Phobius"/>
    </source>
</evidence>
<protein>
    <submittedName>
        <fullName evidence="19">Diguanylate cyclase</fullName>
    </submittedName>
</protein>
<dbReference type="PROSITE" id="PS50883">
    <property type="entry name" value="EAL"/>
    <property type="match status" value="1"/>
</dbReference>
<dbReference type="FunFam" id="3.30.70.270:FF:000001">
    <property type="entry name" value="Diguanylate cyclase domain protein"/>
    <property type="match status" value="1"/>
</dbReference>
<dbReference type="CDD" id="cd06225">
    <property type="entry name" value="HAMP"/>
    <property type="match status" value="1"/>
</dbReference>
<keyword evidence="11 13" id="KW-0472">Membrane</keyword>
<dbReference type="PROSITE" id="PS50887">
    <property type="entry name" value="GGDEF"/>
    <property type="match status" value="1"/>
</dbReference>
<sequence length="840" mass="95272">MGKIRQKVNLFDFHTIRWRITLVILVVIIFHIATILWITRQVHINATQAALEKVKGDLQMGEALLDAHYPGDWMLENGKLCKGNVCMNNNNLIVDKIGRMTGNTCTVFQGDVRIATNIMRDGSRAIGTKVSKEVAQVVLGEGREYWGEAEVVGIKYQTAYKPIKDSAGKNIGIFYMGANKQYVDSLFRNCLWNVGATFYLNLLMIVSVVWVLTKSLVRPVRELVHSANRLARGDLDTKIVVKAQDEIGYIAKAIERMRKERKRSEEKLRSAHQQLLNIIEFLPDATFVIDQDRRVIAWNRAVEEMSGVGKEEIIGKGDYAYAKAFYNEARPILIDLFFFDYPEIRGKYNYIKNKEKTLFAEIFFPERGDEEGTYWWATASPLFNDEGKLVGAIESIRDITEQKVNEKRLEYLATHDSLTSIPNRFFLEETLKRAVARAKRGRKSALLLIDLDNFKMVNDTLGHDAGDRLLLSLTGILRNNLREEDFLARLGGDEFAVLLEGAAAEEAMVVAEKLRRVIDESELCLVMYRSCFNVSLSIGITLVEGDMPPSRILALADTALYKAKEGGRNRIAFLRNGEDETSHFSETNQMVTLIKGALKENRFVLYFQPVVSIEGGHIIHYEVLVRMKDTEGELIFPNRFIPVAERFGLMPQIDRWVVESSLKVLARSPDKKLFINLSGVSLGDEDLLQFIKQAVGENNIDPSRIGFEITETAAVKDLSRAENWISELRKIGCRFSLDDFGIGFSSFYYLKILPVDYIKIDGSFIRNVHQENTHSALVQAINTVAQTLSKKTVAEFVENEEDLKKLQELKVDYAQGYYLGRPEPEECGDAPGSKKPLKDH</sequence>
<dbReference type="Proteomes" id="UP000009234">
    <property type="component" value="Chromosome"/>
</dbReference>
<evidence type="ECO:0000256" key="8">
    <source>
        <dbReference type="ARBA" id="ARBA00022840"/>
    </source>
</evidence>
<dbReference type="NCBIfam" id="TIGR00229">
    <property type="entry name" value="sensory_box"/>
    <property type="match status" value="1"/>
</dbReference>
<keyword evidence="5 13" id="KW-0812">Transmembrane</keyword>
<comment type="subcellular location">
    <subcellularLocation>
        <location evidence="1">Cell membrane</location>
        <topology evidence="1">Multi-pass membrane protein</topology>
    </subcellularLocation>
</comment>
<keyword evidence="2" id="KW-1003">Cell membrane</keyword>
<dbReference type="InterPro" id="IPR035965">
    <property type="entry name" value="PAS-like_dom_sf"/>
</dbReference>
<dbReference type="InterPro" id="IPR013656">
    <property type="entry name" value="PAS_4"/>
</dbReference>
<evidence type="ECO:0000259" key="17">
    <source>
        <dbReference type="PROSITE" id="PS50885"/>
    </source>
</evidence>
<feature type="domain" description="PAS" evidence="14">
    <location>
        <begin position="271"/>
        <end position="316"/>
    </location>
</feature>
<dbReference type="Pfam" id="PF08448">
    <property type="entry name" value="PAS_4"/>
    <property type="match status" value="1"/>
</dbReference>
<dbReference type="SMART" id="SM00267">
    <property type="entry name" value="GGDEF"/>
    <property type="match status" value="1"/>
</dbReference>
<evidence type="ECO:0000256" key="3">
    <source>
        <dbReference type="ARBA" id="ARBA00022553"/>
    </source>
</evidence>
<dbReference type="CDD" id="cd01949">
    <property type="entry name" value="GGDEF"/>
    <property type="match status" value="1"/>
</dbReference>
<feature type="transmembrane region" description="Helical" evidence="13">
    <location>
        <begin position="190"/>
        <end position="212"/>
    </location>
</feature>
<dbReference type="GO" id="GO:0005886">
    <property type="term" value="C:plasma membrane"/>
    <property type="evidence" value="ECO:0007669"/>
    <property type="project" value="UniProtKB-SubCell"/>
</dbReference>
<dbReference type="EMBL" id="CP002780">
    <property type="protein sequence ID" value="AEG62014.1"/>
    <property type="molecule type" value="Genomic_DNA"/>
</dbReference>
<evidence type="ECO:0000259" key="18">
    <source>
        <dbReference type="PROSITE" id="PS50887"/>
    </source>
</evidence>
<dbReference type="SUPFAM" id="SSF158472">
    <property type="entry name" value="HAMP domain-like"/>
    <property type="match status" value="1"/>
</dbReference>
<evidence type="ECO:0000256" key="9">
    <source>
        <dbReference type="ARBA" id="ARBA00022989"/>
    </source>
</evidence>
<dbReference type="SUPFAM" id="SSF55073">
    <property type="entry name" value="Nucleotide cyclase"/>
    <property type="match status" value="1"/>
</dbReference>
<evidence type="ECO:0000256" key="2">
    <source>
        <dbReference type="ARBA" id="ARBA00022475"/>
    </source>
</evidence>
<dbReference type="InterPro" id="IPR001633">
    <property type="entry name" value="EAL_dom"/>
</dbReference>
<dbReference type="SUPFAM" id="SSF103190">
    <property type="entry name" value="Sensory domain-like"/>
    <property type="match status" value="1"/>
</dbReference>
<dbReference type="CDD" id="cd00130">
    <property type="entry name" value="PAS"/>
    <property type="match status" value="1"/>
</dbReference>
<dbReference type="PANTHER" id="PTHR44757:SF4">
    <property type="entry name" value="DIGUANYLATE CYCLASE DGCE-RELATED"/>
    <property type="match status" value="1"/>
</dbReference>
<dbReference type="InterPro" id="IPR029151">
    <property type="entry name" value="Sensor-like_sf"/>
</dbReference>
<evidence type="ECO:0000259" key="16">
    <source>
        <dbReference type="PROSITE" id="PS50883"/>
    </source>
</evidence>
<dbReference type="GO" id="GO:0000160">
    <property type="term" value="P:phosphorelay signal transduction system"/>
    <property type="evidence" value="ECO:0007669"/>
    <property type="project" value="UniProtKB-KW"/>
</dbReference>
<dbReference type="Pfam" id="PF17202">
    <property type="entry name" value="sCache_3_3"/>
    <property type="match status" value="1"/>
</dbReference>
<dbReference type="InterPro" id="IPR000014">
    <property type="entry name" value="PAS"/>
</dbReference>
<dbReference type="InterPro" id="IPR052155">
    <property type="entry name" value="Biofilm_reg_signaling"/>
</dbReference>
<dbReference type="OrthoDB" id="9762141at2"/>
<evidence type="ECO:0000256" key="5">
    <source>
        <dbReference type="ARBA" id="ARBA00022692"/>
    </source>
</evidence>
<name>F6DQL7_DESRL</name>
<dbReference type="SUPFAM" id="SSF55785">
    <property type="entry name" value="PYP-like sensor domain (PAS domain)"/>
    <property type="match status" value="1"/>
</dbReference>
<dbReference type="Gene3D" id="3.20.20.450">
    <property type="entry name" value="EAL domain"/>
    <property type="match status" value="1"/>
</dbReference>
<dbReference type="Gene3D" id="6.10.340.10">
    <property type="match status" value="1"/>
</dbReference>
<keyword evidence="9 13" id="KW-1133">Transmembrane helix</keyword>
<dbReference type="InterPro" id="IPR003660">
    <property type="entry name" value="HAMP_dom"/>
</dbReference>
<dbReference type="Gene3D" id="3.30.70.270">
    <property type="match status" value="1"/>
</dbReference>
<dbReference type="PANTHER" id="PTHR44757">
    <property type="entry name" value="DIGUANYLATE CYCLASE DGCP"/>
    <property type="match status" value="1"/>
</dbReference>
<dbReference type="HOGENOM" id="CLU_000445_70_50_9"/>
<keyword evidence="3" id="KW-0597">Phosphoprotein</keyword>
<dbReference type="NCBIfam" id="TIGR00254">
    <property type="entry name" value="GGDEF"/>
    <property type="match status" value="1"/>
</dbReference>
<evidence type="ECO:0000256" key="7">
    <source>
        <dbReference type="ARBA" id="ARBA00022777"/>
    </source>
</evidence>
<feature type="domain" description="EAL" evidence="16">
    <location>
        <begin position="587"/>
        <end position="836"/>
    </location>
</feature>
<dbReference type="GO" id="GO:0016301">
    <property type="term" value="F:kinase activity"/>
    <property type="evidence" value="ECO:0007669"/>
    <property type="project" value="UniProtKB-KW"/>
</dbReference>
<dbReference type="STRING" id="696281.Desru_3814"/>
<keyword evidence="6" id="KW-0547">Nucleotide-binding</keyword>
<evidence type="ECO:0000313" key="19">
    <source>
        <dbReference type="EMBL" id="AEG62014.1"/>
    </source>
</evidence>
<organism evidence="19 20">
    <name type="scientific">Desulforamulus ruminis (strain ATCC 23193 / DSM 2154 / NCIMB 8452 / DL)</name>
    <name type="common">Desulfotomaculum ruminis</name>
    <dbReference type="NCBI Taxonomy" id="696281"/>
    <lineage>
        <taxon>Bacteria</taxon>
        <taxon>Bacillati</taxon>
        <taxon>Bacillota</taxon>
        <taxon>Clostridia</taxon>
        <taxon>Eubacteriales</taxon>
        <taxon>Peptococcaceae</taxon>
        <taxon>Desulforamulus</taxon>
    </lineage>
</organism>
<dbReference type="InterPro" id="IPR000700">
    <property type="entry name" value="PAS-assoc_C"/>
</dbReference>
<dbReference type="SUPFAM" id="SSF141868">
    <property type="entry name" value="EAL domain-like"/>
    <property type="match status" value="1"/>
</dbReference>
<evidence type="ECO:0000256" key="10">
    <source>
        <dbReference type="ARBA" id="ARBA00023012"/>
    </source>
</evidence>
<evidence type="ECO:0000259" key="14">
    <source>
        <dbReference type="PROSITE" id="PS50112"/>
    </source>
</evidence>
<dbReference type="InterPro" id="IPR035919">
    <property type="entry name" value="EAL_sf"/>
</dbReference>
<proteinExistence type="predicted"/>
<dbReference type="InterPro" id="IPR029787">
    <property type="entry name" value="Nucleotide_cyclase"/>
</dbReference>
<dbReference type="AlphaFoldDB" id="F6DQL7"/>
<keyword evidence="7" id="KW-0418">Kinase</keyword>
<feature type="domain" description="GGDEF" evidence="18">
    <location>
        <begin position="442"/>
        <end position="576"/>
    </location>
</feature>
<dbReference type="PROSITE" id="PS50112">
    <property type="entry name" value="PAS"/>
    <property type="match status" value="1"/>
</dbReference>
<evidence type="ECO:0000256" key="4">
    <source>
        <dbReference type="ARBA" id="ARBA00022679"/>
    </source>
</evidence>
<feature type="domain" description="HAMP" evidence="17">
    <location>
        <begin position="214"/>
        <end position="266"/>
    </location>
</feature>
<accession>F6DQL7</accession>
<dbReference type="PROSITE" id="PS50113">
    <property type="entry name" value="PAC"/>
    <property type="match status" value="1"/>
</dbReference>
<dbReference type="GO" id="GO:0005524">
    <property type="term" value="F:ATP binding"/>
    <property type="evidence" value="ECO:0007669"/>
    <property type="project" value="UniProtKB-KW"/>
</dbReference>
<feature type="region of interest" description="Disordered" evidence="12">
    <location>
        <begin position="820"/>
        <end position="840"/>
    </location>
</feature>
<dbReference type="InterPro" id="IPR033463">
    <property type="entry name" value="sCache_3"/>
</dbReference>